<feature type="compositionally biased region" description="Polar residues" evidence="2">
    <location>
        <begin position="277"/>
        <end position="288"/>
    </location>
</feature>
<feature type="compositionally biased region" description="Basic and acidic residues" evidence="2">
    <location>
        <begin position="190"/>
        <end position="205"/>
    </location>
</feature>
<dbReference type="Proteomes" id="UP000308730">
    <property type="component" value="Unassembled WGS sequence"/>
</dbReference>
<feature type="region of interest" description="Disordered" evidence="2">
    <location>
        <begin position="229"/>
        <end position="295"/>
    </location>
</feature>
<feature type="region of interest" description="Disordered" evidence="2">
    <location>
        <begin position="307"/>
        <end position="326"/>
    </location>
</feature>
<dbReference type="AlphaFoldDB" id="A0A4S4MSD5"/>
<dbReference type="InterPro" id="IPR012677">
    <property type="entry name" value="Nucleotide-bd_a/b_plait_sf"/>
</dbReference>
<organism evidence="3 4">
    <name type="scientific">Antrodiella citrinella</name>
    <dbReference type="NCBI Taxonomy" id="2447956"/>
    <lineage>
        <taxon>Eukaryota</taxon>
        <taxon>Fungi</taxon>
        <taxon>Dikarya</taxon>
        <taxon>Basidiomycota</taxon>
        <taxon>Agaricomycotina</taxon>
        <taxon>Agaricomycetes</taxon>
        <taxon>Polyporales</taxon>
        <taxon>Steccherinaceae</taxon>
        <taxon>Antrodiella</taxon>
    </lineage>
</organism>
<dbReference type="InterPro" id="IPR035979">
    <property type="entry name" value="RBD_domain_sf"/>
</dbReference>
<protein>
    <recommendedName>
        <fullName evidence="5">RRM domain-containing protein</fullName>
    </recommendedName>
</protein>
<evidence type="ECO:0008006" key="5">
    <source>
        <dbReference type="Google" id="ProtNLM"/>
    </source>
</evidence>
<feature type="compositionally biased region" description="Low complexity" evidence="2">
    <location>
        <begin position="374"/>
        <end position="383"/>
    </location>
</feature>
<feature type="compositionally biased region" description="Acidic residues" evidence="2">
    <location>
        <begin position="361"/>
        <end position="371"/>
    </location>
</feature>
<gene>
    <name evidence="3" type="ORF">EUX98_g5814</name>
</gene>
<name>A0A4S4MSD5_9APHY</name>
<evidence type="ECO:0000256" key="2">
    <source>
        <dbReference type="SAM" id="MobiDB-lite"/>
    </source>
</evidence>
<dbReference type="PANTHER" id="PTHR48029">
    <property type="entry name" value="NUCLEOLAR PROTEIN 8"/>
    <property type="match status" value="1"/>
</dbReference>
<evidence type="ECO:0000313" key="4">
    <source>
        <dbReference type="Proteomes" id="UP000308730"/>
    </source>
</evidence>
<dbReference type="EMBL" id="SGPM01000183">
    <property type="protein sequence ID" value="THH28367.1"/>
    <property type="molecule type" value="Genomic_DNA"/>
</dbReference>
<accession>A0A4S4MSD5</accession>
<dbReference type="PANTHER" id="PTHR48029:SF1">
    <property type="entry name" value="NUCLEOLAR PROTEIN 8"/>
    <property type="match status" value="1"/>
</dbReference>
<feature type="compositionally biased region" description="Acidic residues" evidence="2">
    <location>
        <begin position="254"/>
        <end position="265"/>
    </location>
</feature>
<dbReference type="Gene3D" id="3.30.70.330">
    <property type="match status" value="1"/>
</dbReference>
<feature type="compositionally biased region" description="Basic and acidic residues" evidence="2">
    <location>
        <begin position="170"/>
        <end position="183"/>
    </location>
</feature>
<dbReference type="GO" id="GO:0003723">
    <property type="term" value="F:RNA binding"/>
    <property type="evidence" value="ECO:0007669"/>
    <property type="project" value="UniProtKB-KW"/>
</dbReference>
<proteinExistence type="predicted"/>
<sequence length="398" mass="43595">MAEEIITKRLQVSGLTPAITPAELGAKLGSFGSVKALDGFGVLNAVGQPRKFGYVTIETTKAKLAKCMNLLSGVTWKGAKLRMGEAKPDFRERIAKEHEPPADDAPARKKRRLAKGVQGLHAVDMSLVTPENVQDRGGWRVTPLGKIVRPIRMRPEHPLPEPLPKAPIAKAKEKKDKKTGVVKEKRKRVKEPPTRARRRTIDPTKWDSQHLKGVFLDSGLAPTNVPIATQEVEDDSDSSDDSGEEEAARNEVEPINEEAEVEVELEASVPTPKPQAPTLSKSQIQDASSDLREESKTALGLLQSLFAGDEWGGAESVGSDVDMNDIGNITELDDDVTDEVETVPRQDTDVVMGHIQTPVTSDEEDETDEEESPKQPSKSQSQQTKLKDLFAPREEEGE</sequence>
<feature type="compositionally biased region" description="Acidic residues" evidence="2">
    <location>
        <begin position="331"/>
        <end position="341"/>
    </location>
</feature>
<keyword evidence="1" id="KW-0694">RNA-binding</keyword>
<evidence type="ECO:0000313" key="3">
    <source>
        <dbReference type="EMBL" id="THH28367.1"/>
    </source>
</evidence>
<comment type="caution">
    <text evidence="3">The sequence shown here is derived from an EMBL/GenBank/DDBJ whole genome shotgun (WGS) entry which is preliminary data.</text>
</comment>
<dbReference type="SUPFAM" id="SSF54928">
    <property type="entry name" value="RNA-binding domain, RBD"/>
    <property type="match status" value="1"/>
</dbReference>
<feature type="compositionally biased region" description="Acidic residues" evidence="2">
    <location>
        <begin position="231"/>
        <end position="245"/>
    </location>
</feature>
<keyword evidence="4" id="KW-1185">Reference proteome</keyword>
<reference evidence="3 4" key="1">
    <citation type="submission" date="2019-02" db="EMBL/GenBank/DDBJ databases">
        <title>Genome sequencing of the rare red list fungi Antrodiella citrinella (Flaviporus citrinellus).</title>
        <authorList>
            <person name="Buettner E."/>
            <person name="Kellner H."/>
        </authorList>
    </citation>
    <scope>NUCLEOTIDE SEQUENCE [LARGE SCALE GENOMIC DNA]</scope>
    <source>
        <strain evidence="3 4">DSM 108506</strain>
    </source>
</reference>
<evidence type="ECO:0000256" key="1">
    <source>
        <dbReference type="ARBA" id="ARBA00022884"/>
    </source>
</evidence>
<feature type="region of interest" description="Disordered" evidence="2">
    <location>
        <begin position="155"/>
        <end position="205"/>
    </location>
</feature>
<feature type="region of interest" description="Disordered" evidence="2">
    <location>
        <begin position="331"/>
        <end position="398"/>
    </location>
</feature>
<dbReference type="OrthoDB" id="21643at2759"/>
<feature type="compositionally biased region" description="Basic and acidic residues" evidence="2">
    <location>
        <begin position="385"/>
        <end position="398"/>
    </location>
</feature>